<accession>A0A6A6AMG1</accession>
<keyword evidence="3" id="KW-1185">Reference proteome</keyword>
<name>A0A6A6AMG1_9PLEO</name>
<reference evidence="2" key="1">
    <citation type="journal article" date="2020" name="Stud. Mycol.">
        <title>101 Dothideomycetes genomes: a test case for predicting lifestyles and emergence of pathogens.</title>
        <authorList>
            <person name="Haridas S."/>
            <person name="Albert R."/>
            <person name="Binder M."/>
            <person name="Bloem J."/>
            <person name="Labutti K."/>
            <person name="Salamov A."/>
            <person name="Andreopoulos B."/>
            <person name="Baker S."/>
            <person name="Barry K."/>
            <person name="Bills G."/>
            <person name="Bluhm B."/>
            <person name="Cannon C."/>
            <person name="Castanera R."/>
            <person name="Culley D."/>
            <person name="Daum C."/>
            <person name="Ezra D."/>
            <person name="Gonzalez J."/>
            <person name="Henrissat B."/>
            <person name="Kuo A."/>
            <person name="Liang C."/>
            <person name="Lipzen A."/>
            <person name="Lutzoni F."/>
            <person name="Magnuson J."/>
            <person name="Mondo S."/>
            <person name="Nolan M."/>
            <person name="Ohm R."/>
            <person name="Pangilinan J."/>
            <person name="Park H.-J."/>
            <person name="Ramirez L."/>
            <person name="Alfaro M."/>
            <person name="Sun H."/>
            <person name="Tritt A."/>
            <person name="Yoshinaga Y."/>
            <person name="Zwiers L.-H."/>
            <person name="Turgeon B."/>
            <person name="Goodwin S."/>
            <person name="Spatafora J."/>
            <person name="Crous P."/>
            <person name="Grigoriev I."/>
        </authorList>
    </citation>
    <scope>NUCLEOTIDE SEQUENCE</scope>
    <source>
        <strain evidence="2">CBS 119687</strain>
    </source>
</reference>
<dbReference type="GeneID" id="54410576"/>
<protein>
    <recommendedName>
        <fullName evidence="4">Secreted protein</fullName>
    </recommendedName>
</protein>
<dbReference type="AlphaFoldDB" id="A0A6A6AMG1"/>
<gene>
    <name evidence="2" type="ORF">P153DRAFT_382381</name>
</gene>
<proteinExistence type="predicted"/>
<evidence type="ECO:0000313" key="3">
    <source>
        <dbReference type="Proteomes" id="UP000799771"/>
    </source>
</evidence>
<organism evidence="2 3">
    <name type="scientific">Dothidotthia symphoricarpi CBS 119687</name>
    <dbReference type="NCBI Taxonomy" id="1392245"/>
    <lineage>
        <taxon>Eukaryota</taxon>
        <taxon>Fungi</taxon>
        <taxon>Dikarya</taxon>
        <taxon>Ascomycota</taxon>
        <taxon>Pezizomycotina</taxon>
        <taxon>Dothideomycetes</taxon>
        <taxon>Pleosporomycetidae</taxon>
        <taxon>Pleosporales</taxon>
        <taxon>Dothidotthiaceae</taxon>
        <taxon>Dothidotthia</taxon>
    </lineage>
</organism>
<evidence type="ECO:0000313" key="2">
    <source>
        <dbReference type="EMBL" id="KAF2132756.1"/>
    </source>
</evidence>
<evidence type="ECO:0008006" key="4">
    <source>
        <dbReference type="Google" id="ProtNLM"/>
    </source>
</evidence>
<sequence length="127" mass="13240">MGLALPLCFAASMLTSCLRVLAPGCCLVRVSDAEEDATSAHAANASLGVKASDRQADTAFMDKARSSADQPPGWLVAQTDLRPRYTPCFSHVEDGQAFPLQKGFDASHSPHGAASSGALYVSTRQAG</sequence>
<dbReference type="EMBL" id="ML977500">
    <property type="protein sequence ID" value="KAF2132756.1"/>
    <property type="molecule type" value="Genomic_DNA"/>
</dbReference>
<feature type="signal peptide" evidence="1">
    <location>
        <begin position="1"/>
        <end position="33"/>
    </location>
</feature>
<evidence type="ECO:0000256" key="1">
    <source>
        <dbReference type="SAM" id="SignalP"/>
    </source>
</evidence>
<dbReference type="RefSeq" id="XP_033527143.1">
    <property type="nucleotide sequence ID" value="XM_033670144.1"/>
</dbReference>
<feature type="chain" id="PRO_5025476845" description="Secreted protein" evidence="1">
    <location>
        <begin position="34"/>
        <end position="127"/>
    </location>
</feature>
<dbReference type="Proteomes" id="UP000799771">
    <property type="component" value="Unassembled WGS sequence"/>
</dbReference>
<keyword evidence="1" id="KW-0732">Signal</keyword>